<dbReference type="GO" id="GO:0004497">
    <property type="term" value="F:monooxygenase activity"/>
    <property type="evidence" value="ECO:0007669"/>
    <property type="project" value="TreeGrafter"/>
</dbReference>
<reference evidence="2" key="1">
    <citation type="submission" date="2019-03" db="EMBL/GenBank/DDBJ databases">
        <title>Lake Tanganyika Metagenome-Assembled Genomes (MAGs).</title>
        <authorList>
            <person name="Tran P."/>
        </authorList>
    </citation>
    <scope>NUCLEOTIDE SEQUENCE</scope>
    <source>
        <strain evidence="2">K_DeepCast_65m_m2_066</strain>
    </source>
</reference>
<comment type="caution">
    <text evidence="2">The sequence shown here is derived from an EMBL/GenBank/DDBJ whole genome shotgun (WGS) entry which is preliminary data.</text>
</comment>
<keyword evidence="1" id="KW-0560">Oxidoreductase</keyword>
<dbReference type="Pfam" id="PF13738">
    <property type="entry name" value="Pyr_redox_3"/>
    <property type="match status" value="1"/>
</dbReference>
<proteinExistence type="predicted"/>
<dbReference type="InterPro" id="IPR036188">
    <property type="entry name" value="FAD/NAD-bd_sf"/>
</dbReference>
<organism evidence="2 3">
    <name type="scientific">Tectimicrobiota bacterium</name>
    <dbReference type="NCBI Taxonomy" id="2528274"/>
    <lineage>
        <taxon>Bacteria</taxon>
        <taxon>Pseudomonadati</taxon>
        <taxon>Nitrospinota/Tectimicrobiota group</taxon>
        <taxon>Candidatus Tectimicrobiota</taxon>
    </lineage>
</organism>
<evidence type="ECO:0000313" key="2">
    <source>
        <dbReference type="EMBL" id="MBM3225524.1"/>
    </source>
</evidence>
<dbReference type="Gene3D" id="3.50.50.60">
    <property type="entry name" value="FAD/NAD(P)-binding domain"/>
    <property type="match status" value="1"/>
</dbReference>
<protein>
    <submittedName>
        <fullName evidence="2">Pyridine nucleotide-disulfide oxidoreductase</fullName>
    </submittedName>
</protein>
<accession>A0A938B3Y0</accession>
<dbReference type="AlphaFoldDB" id="A0A938B3Y0"/>
<dbReference type="InterPro" id="IPR050982">
    <property type="entry name" value="Auxin_biosynth/cation_transpt"/>
</dbReference>
<dbReference type="GO" id="GO:0050660">
    <property type="term" value="F:flavin adenine dinucleotide binding"/>
    <property type="evidence" value="ECO:0007669"/>
    <property type="project" value="TreeGrafter"/>
</dbReference>
<sequence length="427" mass="46282">MRTTAIIIGAGHAGLAMSRCLTAHAIDHVVLERGDVAHSWKTERWDALRLLTPNWMSRLPGYGYTGDAPNGYRTLPEVITFLERYATVNAMPVQTQTTVTAVRYGPHGYTVATDQGEWDCRAVVLASGACNIASVPACATAVPATVTMLTTKTYRHPEQLAEGGVLVVGASASGVQIAEEVHRSGRPVTLAVGEHVRAPRTYRDRDIQWWMEVTGMLDERYDAMDNLARVRRLPSMQLVGSDTHRSLDLNTLTDMGITLVGRLAGMRDGTAQFSGSLQNMCTLADLKMDRLLEKIDAWVANRGLESQVGPPCRFAPTRVAASPPLSLDLQRGAIRTILWAAGYRPEYTWLDVPVLDAQGRVRHDGGVMASPGMYIIGLPVLRCRRSTFIDGAANDAQYLSAHLAAYLAQGSVTQAQIGAGLADMVGV</sequence>
<evidence type="ECO:0000313" key="3">
    <source>
        <dbReference type="Proteomes" id="UP000712673"/>
    </source>
</evidence>
<dbReference type="PANTHER" id="PTHR43539">
    <property type="entry name" value="FLAVIN-BINDING MONOOXYGENASE-LIKE PROTEIN (AFU_ORTHOLOGUE AFUA_4G09220)"/>
    <property type="match status" value="1"/>
</dbReference>
<dbReference type="SUPFAM" id="SSF51905">
    <property type="entry name" value="FAD/NAD(P)-binding domain"/>
    <property type="match status" value="1"/>
</dbReference>
<dbReference type="EMBL" id="VGLS01000603">
    <property type="protein sequence ID" value="MBM3225524.1"/>
    <property type="molecule type" value="Genomic_DNA"/>
</dbReference>
<gene>
    <name evidence="2" type="ORF">FJZ47_17235</name>
</gene>
<dbReference type="PRINTS" id="PR00411">
    <property type="entry name" value="PNDRDTASEI"/>
</dbReference>
<evidence type="ECO:0000256" key="1">
    <source>
        <dbReference type="ARBA" id="ARBA00023002"/>
    </source>
</evidence>
<dbReference type="PANTHER" id="PTHR43539:SF78">
    <property type="entry name" value="FLAVIN-CONTAINING MONOOXYGENASE"/>
    <property type="match status" value="1"/>
</dbReference>
<dbReference type="Proteomes" id="UP000712673">
    <property type="component" value="Unassembled WGS sequence"/>
</dbReference>
<name>A0A938B3Y0_UNCTE</name>